<dbReference type="PANTHER" id="PTHR10099:SF1">
    <property type="entry name" value="PHOSPHORIBOSYLFORMYLGLYCINAMIDINE SYNTHASE"/>
    <property type="match status" value="1"/>
</dbReference>
<comment type="catalytic activity">
    <reaction evidence="8">
        <text>N(2)-formyl-N(1)-(5-phospho-beta-D-ribosyl)glycinamide + L-glutamine + ATP + H2O = 2-formamido-N(1)-(5-O-phospho-beta-D-ribosyl)acetamidine + L-glutamate + ADP + phosphate + H(+)</text>
        <dbReference type="Rhea" id="RHEA:17129"/>
        <dbReference type="ChEBI" id="CHEBI:15377"/>
        <dbReference type="ChEBI" id="CHEBI:15378"/>
        <dbReference type="ChEBI" id="CHEBI:29985"/>
        <dbReference type="ChEBI" id="CHEBI:30616"/>
        <dbReference type="ChEBI" id="CHEBI:43474"/>
        <dbReference type="ChEBI" id="CHEBI:58359"/>
        <dbReference type="ChEBI" id="CHEBI:147286"/>
        <dbReference type="ChEBI" id="CHEBI:147287"/>
        <dbReference type="ChEBI" id="CHEBI:456216"/>
        <dbReference type="EC" id="6.3.5.3"/>
    </reaction>
</comment>
<dbReference type="GO" id="GO:0004359">
    <property type="term" value="F:glutaminase activity"/>
    <property type="evidence" value="ECO:0007669"/>
    <property type="project" value="UniProtKB-EC"/>
</dbReference>
<dbReference type="Gene3D" id="3.40.50.880">
    <property type="match status" value="1"/>
</dbReference>
<dbReference type="PANTHER" id="PTHR10099">
    <property type="entry name" value="PHOSPHORIBOSYLFORMYLGLYCINAMIDINE SYNTHASE"/>
    <property type="match status" value="1"/>
</dbReference>
<dbReference type="PATRIC" id="fig|61435.5.peg.440"/>
<evidence type="ECO:0000256" key="4">
    <source>
        <dbReference type="ARBA" id="ARBA00022755"/>
    </source>
</evidence>
<gene>
    <name evidence="8" type="primary">purQ</name>
    <name evidence="9" type="ORF">DA01_02165</name>
</gene>
<feature type="active site" description="Nucleophile" evidence="8">
    <location>
        <position position="96"/>
    </location>
</feature>
<dbReference type="EC" id="3.5.1.2" evidence="8"/>
<comment type="pathway">
    <text evidence="8">Purine metabolism; IMP biosynthesis via de novo pathway; 5-amino-1-(5-phospho-D-ribosyl)imidazole from N(2)-formyl-N(1)-(5-phospho-D-ribosyl)glycinamide: step 1/2.</text>
</comment>
<reference evidence="9 10" key="1">
    <citation type="journal article" date="2015" name="Sci. Rep.">
        <title>A comparative genomics and reductive dehalogenase gene transcription study of two chloroethene-respiring bacteria, Dehalococcoides mccartyi strains MB and 11a.</title>
        <authorList>
            <person name="Low A."/>
            <person name="Shen Z."/>
            <person name="Cheng D."/>
            <person name="Rogers M.J."/>
            <person name="Lee P.K."/>
            <person name="He J."/>
        </authorList>
    </citation>
    <scope>NUCLEOTIDE SEQUENCE [LARGE SCALE GENOMIC DNA]</scope>
    <source>
        <strain evidence="9 10">MB</strain>
    </source>
</reference>
<dbReference type="CDD" id="cd01740">
    <property type="entry name" value="GATase1_FGAR_AT"/>
    <property type="match status" value="1"/>
</dbReference>
<keyword evidence="7 8" id="KW-0315">Glutamine amidotransferase</keyword>
<accession>A0A0V8M4V7</accession>
<feature type="active site" evidence="8">
    <location>
        <position position="219"/>
    </location>
</feature>
<dbReference type="eggNOG" id="COG0047">
    <property type="taxonomic scope" value="Bacteria"/>
</dbReference>
<dbReference type="GO" id="GO:0005737">
    <property type="term" value="C:cytoplasm"/>
    <property type="evidence" value="ECO:0007669"/>
    <property type="project" value="UniProtKB-SubCell"/>
</dbReference>
<dbReference type="EC" id="6.3.5.3" evidence="8"/>
<dbReference type="RefSeq" id="WP_058292223.1">
    <property type="nucleotide sequence ID" value="NZ_JGYD01000010.1"/>
</dbReference>
<evidence type="ECO:0000256" key="2">
    <source>
        <dbReference type="ARBA" id="ARBA00022598"/>
    </source>
</evidence>
<evidence type="ECO:0000313" key="9">
    <source>
        <dbReference type="EMBL" id="KSV18802.1"/>
    </source>
</evidence>
<organism evidence="9 10">
    <name type="scientific">Dehalococcoides mccartyi</name>
    <dbReference type="NCBI Taxonomy" id="61435"/>
    <lineage>
        <taxon>Bacteria</taxon>
        <taxon>Bacillati</taxon>
        <taxon>Chloroflexota</taxon>
        <taxon>Dehalococcoidia</taxon>
        <taxon>Dehalococcoidales</taxon>
        <taxon>Dehalococcoidaceae</taxon>
        <taxon>Dehalococcoides</taxon>
    </lineage>
</organism>
<comment type="subunit">
    <text evidence="8">Part of the FGAM synthase complex composed of 1 PurL, 1 PurQ and 2 PurS subunits.</text>
</comment>
<sequence>MSKVKTLILRTPGTNCDIETSYAFELAGSETEMVHINELLAKPSRLAEFQIMAFPGGFGYGDDLGAGRVLANEVRLKLGEKINRFHESGGLIIGICNGFQALVKTGILPGPMKDGQKITLTENNSGRFECRWTYLAVNPFSTCVFTHGIDRLYLPVAHGEGKLLGSPEVINKLNSVVYYTDQDGKRNAPYPTNPAGTLMDIAGIADESGRIFALMPHPERFVRGSQHPRWPAEGLKEEGDGLKIFTNAVKWARQV</sequence>
<evidence type="ECO:0000256" key="5">
    <source>
        <dbReference type="ARBA" id="ARBA00022801"/>
    </source>
</evidence>
<dbReference type="GO" id="GO:0005524">
    <property type="term" value="F:ATP binding"/>
    <property type="evidence" value="ECO:0007669"/>
    <property type="project" value="UniProtKB-KW"/>
</dbReference>
<evidence type="ECO:0000256" key="1">
    <source>
        <dbReference type="ARBA" id="ARBA00022490"/>
    </source>
</evidence>
<comment type="function">
    <text evidence="8">Part of the phosphoribosylformylglycinamidine synthase complex involved in the purines biosynthetic pathway. Catalyzes the ATP-dependent conversion of formylglycinamide ribonucleotide (FGAR) and glutamine to yield formylglycinamidine ribonucleotide (FGAM) and glutamate. The FGAM synthase complex is composed of three subunits. PurQ produces an ammonia molecule by converting glutamine to glutamate. PurL transfers the ammonia molecule to FGAR to form FGAM in an ATP-dependent manner. PurS interacts with PurQ and PurL and is thought to assist in the transfer of the ammonia molecule from PurQ to PurL.</text>
</comment>
<comment type="caution">
    <text evidence="9">The sequence shown here is derived from an EMBL/GenBank/DDBJ whole genome shotgun (WGS) entry which is preliminary data.</text>
</comment>
<dbReference type="OrthoDB" id="9804441at2"/>
<dbReference type="GO" id="GO:0004642">
    <property type="term" value="F:phosphoribosylformylglycinamidine synthase activity"/>
    <property type="evidence" value="ECO:0007669"/>
    <property type="project" value="UniProtKB-UniRule"/>
</dbReference>
<evidence type="ECO:0000256" key="3">
    <source>
        <dbReference type="ARBA" id="ARBA00022741"/>
    </source>
</evidence>
<keyword evidence="2 8" id="KW-0436">Ligase</keyword>
<dbReference type="SMART" id="SM01211">
    <property type="entry name" value="GATase_5"/>
    <property type="match status" value="1"/>
</dbReference>
<name>A0A0V8M4V7_9CHLR</name>
<evidence type="ECO:0000256" key="6">
    <source>
        <dbReference type="ARBA" id="ARBA00022840"/>
    </source>
</evidence>
<protein>
    <recommendedName>
        <fullName evidence="8">Phosphoribosylformylglycinamidine synthase subunit PurQ</fullName>
        <shortName evidence="8">FGAM synthase</shortName>
        <ecNumber evidence="8">6.3.5.3</ecNumber>
    </recommendedName>
    <alternativeName>
        <fullName evidence="8">Formylglycinamide ribonucleotide amidotransferase subunit I</fullName>
        <shortName evidence="8">FGAR amidotransferase I</shortName>
        <shortName evidence="8">FGAR-AT I</shortName>
    </alternativeName>
    <alternativeName>
        <fullName evidence="8">Glutaminase PurQ</fullName>
        <ecNumber evidence="8">3.5.1.2</ecNumber>
    </alternativeName>
    <alternativeName>
        <fullName evidence="8">Phosphoribosylformylglycinamidine synthase subunit I</fullName>
    </alternativeName>
</protein>
<evidence type="ECO:0000256" key="7">
    <source>
        <dbReference type="ARBA" id="ARBA00022962"/>
    </source>
</evidence>
<evidence type="ECO:0000256" key="8">
    <source>
        <dbReference type="HAMAP-Rule" id="MF_00421"/>
    </source>
</evidence>
<comment type="subcellular location">
    <subcellularLocation>
        <location evidence="8">Cytoplasm</location>
    </subcellularLocation>
</comment>
<dbReference type="EMBL" id="JGYD01000010">
    <property type="protein sequence ID" value="KSV18802.1"/>
    <property type="molecule type" value="Genomic_DNA"/>
</dbReference>
<dbReference type="PROSITE" id="PS51273">
    <property type="entry name" value="GATASE_TYPE_1"/>
    <property type="match status" value="1"/>
</dbReference>
<dbReference type="Pfam" id="PF13507">
    <property type="entry name" value="GATase_5"/>
    <property type="match status" value="1"/>
</dbReference>
<dbReference type="InterPro" id="IPR029062">
    <property type="entry name" value="Class_I_gatase-like"/>
</dbReference>
<comment type="catalytic activity">
    <reaction evidence="8">
        <text>L-glutamine + H2O = L-glutamate + NH4(+)</text>
        <dbReference type="Rhea" id="RHEA:15889"/>
        <dbReference type="ChEBI" id="CHEBI:15377"/>
        <dbReference type="ChEBI" id="CHEBI:28938"/>
        <dbReference type="ChEBI" id="CHEBI:29985"/>
        <dbReference type="ChEBI" id="CHEBI:58359"/>
        <dbReference type="EC" id="3.5.1.2"/>
    </reaction>
</comment>
<dbReference type="UniPathway" id="UPA00074">
    <property type="reaction ID" value="UER00128"/>
</dbReference>
<dbReference type="PIRSF" id="PIRSF001586">
    <property type="entry name" value="FGAM_synth_I"/>
    <property type="match status" value="1"/>
</dbReference>
<evidence type="ECO:0000313" key="10">
    <source>
        <dbReference type="Proteomes" id="UP000053577"/>
    </source>
</evidence>
<keyword evidence="4 8" id="KW-0658">Purine biosynthesis</keyword>
<keyword evidence="1 8" id="KW-0963">Cytoplasm</keyword>
<dbReference type="AlphaFoldDB" id="A0A0V8M4V7"/>
<dbReference type="GO" id="GO:0006189">
    <property type="term" value="P:'de novo' IMP biosynthetic process"/>
    <property type="evidence" value="ECO:0007669"/>
    <property type="project" value="UniProtKB-UniRule"/>
</dbReference>
<keyword evidence="6 8" id="KW-0067">ATP-binding</keyword>
<dbReference type="NCBIfam" id="TIGR01737">
    <property type="entry name" value="FGAM_synth_I"/>
    <property type="match status" value="1"/>
</dbReference>
<dbReference type="Proteomes" id="UP000053577">
    <property type="component" value="Unassembled WGS sequence"/>
</dbReference>
<proteinExistence type="inferred from homology"/>
<keyword evidence="3 8" id="KW-0547">Nucleotide-binding</keyword>
<dbReference type="SUPFAM" id="SSF52317">
    <property type="entry name" value="Class I glutamine amidotransferase-like"/>
    <property type="match status" value="1"/>
</dbReference>
<dbReference type="HAMAP" id="MF_00421">
    <property type="entry name" value="PurQ"/>
    <property type="match status" value="1"/>
</dbReference>
<keyword evidence="5 8" id="KW-0378">Hydrolase</keyword>
<dbReference type="InterPro" id="IPR010075">
    <property type="entry name" value="PRibForGlyAmidine_synth_PurQ"/>
</dbReference>
<feature type="active site" evidence="8">
    <location>
        <position position="217"/>
    </location>
</feature>